<dbReference type="InterPro" id="IPR010318">
    <property type="entry name" value="S-Me-THD_N"/>
</dbReference>
<sequence>MWHTKTGRHFQYVWSDVVFVKELEQTKIHSTHFFVNIPKRWRNRQQRRHNNDMAGPQTSKRLRIGVDVGGTNTDGVIIDPTQSSSPNKGILAHHKAPTTTNPSDGINAAITHMFTASDPPINPADVASVTIGTTHFVNAVVERDARRLCRVAVIRLAGPFGKHAPPCVDWPDDMRDLVLGYWGSVDGGLEVDGNLIRELDEGAVREQCRVIKDKGIRAVVINGVFSPIDTVHRQEDRAAEIAREVLGTDVDVVLSNEVANLGFLERENAAILNAAILPFARKTIRSFQDPVRKLGLDCPVFITQNDGTLLAGEIAAKLPIRTFSSGPTNSMRGAAFLIQGQENQEGQAMMVVDIGGTTTDVGLLLANGFPRQQAAYSELAGVRMNFSCPDIKSIGLGGGSIIRKGTDGRPTTVGPDSVGYKLTKEAVVFGGGVLTTTDATVLASSGVKIGDPSLVQGKLSEDELSETTAIIKQKLEKVIDMMKTSPEDLPVLLVGGGAVISPDELKGASKVLKPRYSGVANAIGAAMARVSAVVDTVKSTENKSTQKLLDEISAEAIEKTVAAGALPESVKVVEIETLPLQYIANKTRFIVRAAGDFDFSRTDLATVPSTSEQEPRTNDMDQYEKTANTNGSEVNGAKKVEPRKQAIEVDLETYRPTVKNRVWYVNETDLGWITTGCYILGTGGGGSPYPHMVRLRQLLRAGAVVRVVSPDDLKDDDRVGCGGGMGSPTVGIEKLQGDEMMQAQMELAKILPEEKRATHMIALEIGGGNGLQGMILGASSNMDVPCVDGDWMGRAYPTKWQTTPVVFNERQPVFCPLSMCDGNGNTIIMTSATSDLQVERALRAALSQMGSHTGCAEAPLSGAETRRWVVEHTISAAWRIGRAVEKARRANIVDEVAEEIVKEVGGNEAARVLWKGKIVGVTRTLRMGHVYGECLIEGMDVGEAKEGDIGALKGGQGRTQFKGVIKIPFKNENIAAIKIHDQNNDGDDSETLEKQGDVLCIVPDLISVIDAQNGEAIGTPEYRYGLLVTVLGIAASDRWTGSKRGVEIGGPEGFGIHHLKYQPLGRFVKPVSVIDEFDATEDAMALPTEIGGPPGLPFVGNIFDLQDEVPLRAIERIADIHGPIFKVKAPGRESIMVSGFDLFDELCDETRFYKLLGGKLAEAADASGKPRGLFTQKSEKEEDWGQAHRILMPAFGPLAVAEMFDEMHDIASQLVLKWARQGPTHKIQASEDFSRLTLDTIALCAMDFRFNSFYQEDMHPFVKAMNTTLGAANSSGQLAGLITRLFPSYNEEIKQSVKFMEDTSQELVQYRRDHPTEKKDLLNSLINGKDPKTGKTMRDGLIAANMQTFLIAGHETTSGLLSFAFLQLLKNPKAYFAAQAEVDRVVGHSKLEPKHVNELKYINAVLRETLRLTPTAPAFSRAIRPENTEDPVYIGAKDPDSKHKYEVPRGKSIVCLIGKIMQDPKVFGEDAEEFRPERMLDENFEKLPKNAWKPFGTGMRACIGRAFAWQEAVLAVALILQNFDMRLDDPNYEMKVVQTLTLKPKDFYMRASLREGITPTILLQRLSGERATGSQQKNSVTQGVEAVATGDYALSILYGSNTGTCQALAQKLAAQCAQRGLSANVQPLDAAMGKVPKEKPIVIITASYEGLPTDDAARFVAWLESLKQERESSKLEGVKYAVFGCGHSDWASTFQKIPTLVDEILPGLGAKRLSDRGSSDVSKQDTFGDFETWTSGKLWPALGPYLSSSEDSSKFSTIPTLEIELTSDERAAHLQQNVQWANVLDTKVLTAEGEPEKRHIEIELPSNMTYSAGDYLAVLPLNPKEYVRRVMNHFNLPWDGMVTIKAGSATSLPTGKPIGIFDLLRGYVEISQPATKQDIEALLSVCSTGSAKETLQSYLSPETFTSEVIEKRITILDLLTRHKADIPLPFATFLSLLPPMCTRHYSISSSPLASPNSVTLTYAVLDGPAWYQPNGNHTPTSINGASKDEQPNRFLGVAGSYMRSLTPGDRVLVSVRSTNKYFRLPLDMQATPVVMMANGSGIAPFRGFIQERATLIAEGGKALAPAVLFVGCRRPERDQLYKEELEAWAKLGAVDVRWVFSQHQQEGGDGCKYVQDRMLKDREDIDQLWLEGARFYICGSKSLAKGIGAVARKLIVAGAKRKGKDYTPEEVNSFVKGMRNERFVTDIF</sequence>
<dbReference type="SUPFAM" id="SSF63380">
    <property type="entry name" value="Riboflavin synthase domain-like"/>
    <property type="match status" value="1"/>
</dbReference>
<evidence type="ECO:0000259" key="18">
    <source>
        <dbReference type="PROSITE" id="PS51384"/>
    </source>
</evidence>
<dbReference type="InterPro" id="IPR029039">
    <property type="entry name" value="Flavoprotein-like_sf"/>
</dbReference>
<dbReference type="FunFam" id="3.40.1610.10:FF:000001">
    <property type="entry name" value="Hydantoinase, putative"/>
    <property type="match status" value="1"/>
</dbReference>
<dbReference type="InterPro" id="IPR017927">
    <property type="entry name" value="FAD-bd_FR_type"/>
</dbReference>
<name>A0AAD9S2J8_PHOAM</name>
<dbReference type="InterPro" id="IPR003097">
    <property type="entry name" value="CysJ-like_FAD-binding"/>
</dbReference>
<dbReference type="PRINTS" id="PR00385">
    <property type="entry name" value="P450"/>
</dbReference>
<comment type="cofactor">
    <cofactor evidence="3">
        <name>FAD</name>
        <dbReference type="ChEBI" id="CHEBI:57692"/>
    </cofactor>
</comment>
<dbReference type="PROSITE" id="PS51384">
    <property type="entry name" value="FAD_FR"/>
    <property type="match status" value="1"/>
</dbReference>
<feature type="domain" description="Flavodoxin-like" evidence="17">
    <location>
        <begin position="1594"/>
        <end position="1738"/>
    </location>
</feature>
<evidence type="ECO:0000256" key="1">
    <source>
        <dbReference type="ARBA" id="ARBA00001917"/>
    </source>
</evidence>
<dbReference type="SUPFAM" id="SSF52218">
    <property type="entry name" value="Flavoproteins"/>
    <property type="match status" value="1"/>
</dbReference>
<accession>A0AAD9S2J8</accession>
<evidence type="ECO:0000256" key="12">
    <source>
        <dbReference type="ARBA" id="ARBA00022982"/>
    </source>
</evidence>
<dbReference type="InterPro" id="IPR045079">
    <property type="entry name" value="Oxoprolinase-like"/>
</dbReference>
<dbReference type="Pfam" id="PF05378">
    <property type="entry name" value="Hydant_A_N"/>
    <property type="match status" value="1"/>
</dbReference>
<keyword evidence="20" id="KW-1185">Reference proteome</keyword>
<evidence type="ECO:0000313" key="20">
    <source>
        <dbReference type="Proteomes" id="UP001265746"/>
    </source>
</evidence>
<dbReference type="GO" id="GO:0016787">
    <property type="term" value="F:hydrolase activity"/>
    <property type="evidence" value="ECO:0007669"/>
    <property type="project" value="InterPro"/>
</dbReference>
<comment type="similarity">
    <text evidence="4">In the N-terminal section; belongs to the cytochrome P450 family.</text>
</comment>
<dbReference type="InterPro" id="IPR027479">
    <property type="entry name" value="S-Me-THD_N_sf"/>
</dbReference>
<dbReference type="InterPro" id="IPR039261">
    <property type="entry name" value="FNR_nucleotide-bd"/>
</dbReference>
<keyword evidence="10" id="KW-0274">FAD</keyword>
<dbReference type="CDD" id="cd11068">
    <property type="entry name" value="CYP120A1"/>
    <property type="match status" value="1"/>
</dbReference>
<protein>
    <submittedName>
        <fullName evidence="19">Uncharacterized protein</fullName>
    </submittedName>
</protein>
<keyword evidence="5" id="KW-0813">Transport</keyword>
<dbReference type="FunFam" id="2.40.390.10:FF:000002">
    <property type="entry name" value="ACR027Cp"/>
    <property type="match status" value="1"/>
</dbReference>
<reference evidence="19" key="1">
    <citation type="submission" date="2023-06" db="EMBL/GenBank/DDBJ databases">
        <authorList>
            <person name="Noh H."/>
        </authorList>
    </citation>
    <scope>NUCLEOTIDE SEQUENCE</scope>
    <source>
        <strain evidence="19">DUCC20226</strain>
    </source>
</reference>
<keyword evidence="15" id="KW-0503">Monooxygenase</keyword>
<dbReference type="Gene3D" id="3.40.50.80">
    <property type="entry name" value="Nucleotide-binding domain of ferredoxin-NADP reductase (FNR) module"/>
    <property type="match status" value="1"/>
</dbReference>
<evidence type="ECO:0000256" key="15">
    <source>
        <dbReference type="ARBA" id="ARBA00023033"/>
    </source>
</evidence>
<keyword evidence="6 16" id="KW-0349">Heme</keyword>
<dbReference type="Pfam" id="PF00175">
    <property type="entry name" value="NAD_binding_1"/>
    <property type="match status" value="1"/>
</dbReference>
<keyword evidence="13" id="KW-0560">Oxidoreductase</keyword>
<dbReference type="CDD" id="cd06206">
    <property type="entry name" value="bifunctional_CYPOR"/>
    <property type="match status" value="1"/>
</dbReference>
<evidence type="ECO:0000256" key="11">
    <source>
        <dbReference type="ARBA" id="ARBA00022857"/>
    </source>
</evidence>
<proteinExistence type="inferred from homology"/>
<dbReference type="Pfam" id="PF00067">
    <property type="entry name" value="p450"/>
    <property type="match status" value="1"/>
</dbReference>
<dbReference type="FunFam" id="1.10.630.10:FF:000040">
    <property type="entry name" value="Bifunctional cytochrome P450/NADPH--P450 reductase"/>
    <property type="match status" value="1"/>
</dbReference>
<dbReference type="Proteomes" id="UP001265746">
    <property type="component" value="Unassembled WGS sequence"/>
</dbReference>
<dbReference type="Gene3D" id="2.40.30.10">
    <property type="entry name" value="Translation factors"/>
    <property type="match status" value="1"/>
</dbReference>
<dbReference type="Pfam" id="PF00667">
    <property type="entry name" value="FAD_binding_1"/>
    <property type="match status" value="1"/>
</dbReference>
<keyword evidence="14 16" id="KW-0408">Iron</keyword>
<dbReference type="InterPro" id="IPR002821">
    <property type="entry name" value="Hydantoinase_A"/>
</dbReference>
<dbReference type="Gene3D" id="3.40.1610.10">
    <property type="entry name" value="CV3147-like domain"/>
    <property type="match status" value="1"/>
</dbReference>
<dbReference type="PROSITE" id="PS50902">
    <property type="entry name" value="FLAVODOXIN_LIKE"/>
    <property type="match status" value="1"/>
</dbReference>
<dbReference type="InterPro" id="IPR002401">
    <property type="entry name" value="Cyt_P450_E_grp-I"/>
</dbReference>
<dbReference type="InterPro" id="IPR017972">
    <property type="entry name" value="Cyt_P450_CS"/>
</dbReference>
<dbReference type="GO" id="GO:0005506">
    <property type="term" value="F:iron ion binding"/>
    <property type="evidence" value="ECO:0007669"/>
    <property type="project" value="InterPro"/>
</dbReference>
<dbReference type="InterPro" id="IPR036396">
    <property type="entry name" value="Cyt_P450_sf"/>
</dbReference>
<dbReference type="EMBL" id="JAUJFL010000011">
    <property type="protein sequence ID" value="KAK2596426.1"/>
    <property type="molecule type" value="Genomic_DNA"/>
</dbReference>
<evidence type="ECO:0000256" key="6">
    <source>
        <dbReference type="ARBA" id="ARBA00022617"/>
    </source>
</evidence>
<evidence type="ECO:0000256" key="16">
    <source>
        <dbReference type="PIRSR" id="PIRSR602401-1"/>
    </source>
</evidence>
<comment type="cofactor">
    <cofactor evidence="1">
        <name>FMN</name>
        <dbReference type="ChEBI" id="CHEBI:58210"/>
    </cofactor>
</comment>
<dbReference type="Pfam" id="PF00258">
    <property type="entry name" value="Flavodoxin_1"/>
    <property type="match status" value="1"/>
</dbReference>
<dbReference type="PRINTS" id="PR00463">
    <property type="entry name" value="EP450I"/>
</dbReference>
<organism evidence="19 20">
    <name type="scientific">Phomopsis amygdali</name>
    <name type="common">Fusicoccum amygdali</name>
    <dbReference type="NCBI Taxonomy" id="1214568"/>
    <lineage>
        <taxon>Eukaryota</taxon>
        <taxon>Fungi</taxon>
        <taxon>Dikarya</taxon>
        <taxon>Ascomycota</taxon>
        <taxon>Pezizomycotina</taxon>
        <taxon>Sordariomycetes</taxon>
        <taxon>Sordariomycetidae</taxon>
        <taxon>Diaporthales</taxon>
        <taxon>Diaporthaceae</taxon>
        <taxon>Diaporthe</taxon>
    </lineage>
</organism>
<dbReference type="Gene3D" id="1.10.630.10">
    <property type="entry name" value="Cytochrome P450"/>
    <property type="match status" value="1"/>
</dbReference>
<dbReference type="PROSITE" id="PS00086">
    <property type="entry name" value="CYTOCHROME_P450"/>
    <property type="match status" value="1"/>
</dbReference>
<dbReference type="GO" id="GO:0004497">
    <property type="term" value="F:monooxygenase activity"/>
    <property type="evidence" value="ECO:0007669"/>
    <property type="project" value="UniProtKB-KW"/>
</dbReference>
<evidence type="ECO:0000256" key="9">
    <source>
        <dbReference type="ARBA" id="ARBA00022723"/>
    </source>
</evidence>
<evidence type="ECO:0000256" key="10">
    <source>
        <dbReference type="ARBA" id="ARBA00022827"/>
    </source>
</evidence>
<dbReference type="Gene3D" id="2.40.390.10">
    <property type="entry name" value="CV3147-like"/>
    <property type="match status" value="1"/>
</dbReference>
<dbReference type="InterPro" id="IPR048350">
    <property type="entry name" value="S-Me-THD-like_C"/>
</dbReference>
<gene>
    <name evidence="19" type="ORF">N8I77_013317</name>
</gene>
<evidence type="ECO:0000256" key="14">
    <source>
        <dbReference type="ARBA" id="ARBA00023004"/>
    </source>
</evidence>
<dbReference type="InterPro" id="IPR024071">
    <property type="entry name" value="S-Me-THD_C_sf"/>
</dbReference>
<keyword evidence="11" id="KW-0521">NADP</keyword>
<evidence type="ECO:0000256" key="13">
    <source>
        <dbReference type="ARBA" id="ARBA00023002"/>
    </source>
</evidence>
<evidence type="ECO:0000256" key="2">
    <source>
        <dbReference type="ARBA" id="ARBA00001971"/>
    </source>
</evidence>
<dbReference type="GO" id="GO:0016705">
    <property type="term" value="F:oxidoreductase activity, acting on paired donors, with incorporation or reduction of molecular oxygen"/>
    <property type="evidence" value="ECO:0007669"/>
    <property type="project" value="InterPro"/>
</dbReference>
<comment type="caution">
    <text evidence="19">The sequence shown here is derived from an EMBL/GenBank/DDBJ whole genome shotgun (WGS) entry which is preliminary data.</text>
</comment>
<dbReference type="SUPFAM" id="SSF160991">
    <property type="entry name" value="CV3147-like"/>
    <property type="match status" value="1"/>
</dbReference>
<dbReference type="GO" id="GO:0010181">
    <property type="term" value="F:FMN binding"/>
    <property type="evidence" value="ECO:0007669"/>
    <property type="project" value="InterPro"/>
</dbReference>
<keyword evidence="7" id="KW-0285">Flavoprotein</keyword>
<dbReference type="InterPro" id="IPR023173">
    <property type="entry name" value="NADPH_Cyt_P450_Rdtase_alpha"/>
</dbReference>
<comment type="cofactor">
    <cofactor evidence="2 16">
        <name>heme</name>
        <dbReference type="ChEBI" id="CHEBI:30413"/>
    </cofactor>
</comment>
<dbReference type="SUPFAM" id="SSF48264">
    <property type="entry name" value="Cytochrome P450"/>
    <property type="match status" value="1"/>
</dbReference>
<dbReference type="GO" id="GO:0020037">
    <property type="term" value="F:heme binding"/>
    <property type="evidence" value="ECO:0007669"/>
    <property type="project" value="InterPro"/>
</dbReference>
<evidence type="ECO:0000256" key="5">
    <source>
        <dbReference type="ARBA" id="ARBA00022448"/>
    </source>
</evidence>
<dbReference type="Pfam" id="PF20906">
    <property type="entry name" value="S-Me-THD_C"/>
    <property type="match status" value="1"/>
</dbReference>
<dbReference type="InterPro" id="IPR001128">
    <property type="entry name" value="Cyt_P450"/>
</dbReference>
<dbReference type="InterPro" id="IPR008254">
    <property type="entry name" value="Flavodoxin/NO_synth"/>
</dbReference>
<dbReference type="SUPFAM" id="SSF52343">
    <property type="entry name" value="Ferredoxin reductase-like, C-terminal NADP-linked domain"/>
    <property type="match status" value="1"/>
</dbReference>
<dbReference type="InterPro" id="IPR001433">
    <property type="entry name" value="OxRdtase_FAD/NAD-bd"/>
</dbReference>
<feature type="binding site" description="axial binding residue" evidence="16">
    <location>
        <position position="1502"/>
    </location>
    <ligand>
        <name>heme</name>
        <dbReference type="ChEBI" id="CHEBI:30413"/>
    </ligand>
    <ligandPart>
        <name>Fe</name>
        <dbReference type="ChEBI" id="CHEBI:18248"/>
    </ligandPart>
</feature>
<keyword evidence="8" id="KW-0288">FMN</keyword>
<dbReference type="PANTHER" id="PTHR11365">
    <property type="entry name" value="5-OXOPROLINASE RELATED"/>
    <property type="match status" value="1"/>
</dbReference>
<dbReference type="InterPro" id="IPR008040">
    <property type="entry name" value="Hydant_A_N"/>
</dbReference>
<evidence type="ECO:0000256" key="4">
    <source>
        <dbReference type="ARBA" id="ARBA00010018"/>
    </source>
</evidence>
<dbReference type="InterPro" id="IPR043129">
    <property type="entry name" value="ATPase_NBD"/>
</dbReference>
<keyword evidence="9 16" id="KW-0479">Metal-binding</keyword>
<dbReference type="SUPFAM" id="SSF53067">
    <property type="entry name" value="Actin-like ATPase domain"/>
    <property type="match status" value="2"/>
</dbReference>
<dbReference type="Pfam" id="PF06032">
    <property type="entry name" value="S-Me-THD_N"/>
    <property type="match status" value="1"/>
</dbReference>
<feature type="domain" description="FAD-binding FR-type" evidence="18">
    <location>
        <begin position="1776"/>
        <end position="2025"/>
    </location>
</feature>
<evidence type="ECO:0000259" key="17">
    <source>
        <dbReference type="PROSITE" id="PS50902"/>
    </source>
</evidence>
<evidence type="ECO:0000313" key="19">
    <source>
        <dbReference type="EMBL" id="KAK2596426.1"/>
    </source>
</evidence>
<keyword evidence="12" id="KW-0249">Electron transport</keyword>
<dbReference type="Gene3D" id="1.20.990.10">
    <property type="entry name" value="NADPH-cytochrome p450 Reductase, Chain A, domain 3"/>
    <property type="match status" value="1"/>
</dbReference>
<dbReference type="InterPro" id="IPR017938">
    <property type="entry name" value="Riboflavin_synthase-like_b-brl"/>
</dbReference>
<evidence type="ECO:0000256" key="7">
    <source>
        <dbReference type="ARBA" id="ARBA00022630"/>
    </source>
</evidence>
<evidence type="ECO:0000256" key="8">
    <source>
        <dbReference type="ARBA" id="ARBA00022643"/>
    </source>
</evidence>
<dbReference type="Pfam" id="PF01968">
    <property type="entry name" value="Hydantoinase_A"/>
    <property type="match status" value="1"/>
</dbReference>
<evidence type="ECO:0000256" key="3">
    <source>
        <dbReference type="ARBA" id="ARBA00001974"/>
    </source>
</evidence>
<dbReference type="Gene3D" id="3.40.50.360">
    <property type="match status" value="1"/>
</dbReference>
<dbReference type="PANTHER" id="PTHR11365:SF10">
    <property type="entry name" value="HYDANTOINASE_OXOPROLINASE"/>
    <property type="match status" value="1"/>
</dbReference>